<evidence type="ECO:0000259" key="2">
    <source>
        <dbReference type="Pfam" id="PF13203"/>
    </source>
</evidence>
<protein>
    <recommendedName>
        <fullName evidence="2">Putative metallopeptidase domain-containing protein</fullName>
    </recommendedName>
</protein>
<dbReference type="InterPro" id="IPR025154">
    <property type="entry name" value="Put_metallopeptidase_dom"/>
</dbReference>
<proteinExistence type="predicted"/>
<dbReference type="PANTHER" id="PTHR38730">
    <property type="entry name" value="SLL7028 PROTEIN"/>
    <property type="match status" value="1"/>
</dbReference>
<sequence>MTPLQEKVADKFKERKATKKYDEAVRHLLRTNPTLGVILLERLRPLVSYDCDCYYTNGVVIGYNPEAVLSMSILNNVFVIAHEIMHNLMCHSTRRNGRDARLWNIAGDYCINSLLEKLKVGEIPRREDGTPNCLLDDRYDGSKLSTEAVYNMLNNKVKPKEKPKGKPKGDPKDNSETAPQEGDGQEAQPEEVEDMIGKQFKEEIAKSKMGLVEDYVPDEQDTWEPRG</sequence>
<feature type="non-terminal residue" evidence="3">
    <location>
        <position position="227"/>
    </location>
</feature>
<dbReference type="PANTHER" id="PTHR38730:SF1">
    <property type="entry name" value="SLL7028 PROTEIN"/>
    <property type="match status" value="1"/>
</dbReference>
<organism evidence="3">
    <name type="scientific">marine metagenome</name>
    <dbReference type="NCBI Taxonomy" id="408172"/>
    <lineage>
        <taxon>unclassified sequences</taxon>
        <taxon>metagenomes</taxon>
        <taxon>ecological metagenomes</taxon>
    </lineage>
</organism>
<feature type="compositionally biased region" description="Acidic residues" evidence="1">
    <location>
        <begin position="215"/>
        <end position="227"/>
    </location>
</feature>
<evidence type="ECO:0000313" key="3">
    <source>
        <dbReference type="EMBL" id="SVE05551.1"/>
    </source>
</evidence>
<feature type="compositionally biased region" description="Basic and acidic residues" evidence="1">
    <location>
        <begin position="158"/>
        <end position="175"/>
    </location>
</feature>
<name>A0A383AD54_9ZZZZ</name>
<reference evidence="3" key="1">
    <citation type="submission" date="2018-05" db="EMBL/GenBank/DDBJ databases">
        <authorList>
            <person name="Lanie J.A."/>
            <person name="Ng W.-L."/>
            <person name="Kazmierczak K.M."/>
            <person name="Andrzejewski T.M."/>
            <person name="Davidsen T.M."/>
            <person name="Wayne K.J."/>
            <person name="Tettelin H."/>
            <person name="Glass J.I."/>
            <person name="Rusch D."/>
            <person name="Podicherti R."/>
            <person name="Tsui H.-C.T."/>
            <person name="Winkler M.E."/>
        </authorList>
    </citation>
    <scope>NUCLEOTIDE SEQUENCE</scope>
</reference>
<feature type="region of interest" description="Disordered" evidence="1">
    <location>
        <begin position="155"/>
        <end position="227"/>
    </location>
</feature>
<gene>
    <name evidence="3" type="ORF">METZ01_LOCUS458405</name>
</gene>
<evidence type="ECO:0000256" key="1">
    <source>
        <dbReference type="SAM" id="MobiDB-lite"/>
    </source>
</evidence>
<dbReference type="Pfam" id="PF13203">
    <property type="entry name" value="DUF2201_N"/>
    <property type="match status" value="1"/>
</dbReference>
<feature type="compositionally biased region" description="Basic and acidic residues" evidence="1">
    <location>
        <begin position="195"/>
        <end position="206"/>
    </location>
</feature>
<accession>A0A383AD54</accession>
<dbReference type="EMBL" id="UINC01191089">
    <property type="protein sequence ID" value="SVE05551.1"/>
    <property type="molecule type" value="Genomic_DNA"/>
</dbReference>
<dbReference type="AlphaFoldDB" id="A0A383AD54"/>
<feature type="domain" description="Putative metallopeptidase" evidence="2">
    <location>
        <begin position="18"/>
        <end position="193"/>
    </location>
</feature>